<feature type="chain" id="PRO_5045429063" evidence="1">
    <location>
        <begin position="24"/>
        <end position="252"/>
    </location>
</feature>
<evidence type="ECO:0000313" key="2">
    <source>
        <dbReference type="EMBL" id="BCX48630.1"/>
    </source>
</evidence>
<gene>
    <name evidence="2" type="ORF">HAHE_25380</name>
</gene>
<feature type="signal peptide" evidence="1">
    <location>
        <begin position="1"/>
        <end position="23"/>
    </location>
</feature>
<evidence type="ECO:0000256" key="1">
    <source>
        <dbReference type="SAM" id="SignalP"/>
    </source>
</evidence>
<keyword evidence="1" id="KW-0732">Signal</keyword>
<organism evidence="2 3">
    <name type="scientific">Haloferula helveola</name>
    <dbReference type="NCBI Taxonomy" id="490095"/>
    <lineage>
        <taxon>Bacteria</taxon>
        <taxon>Pseudomonadati</taxon>
        <taxon>Verrucomicrobiota</taxon>
        <taxon>Verrucomicrobiia</taxon>
        <taxon>Verrucomicrobiales</taxon>
        <taxon>Verrucomicrobiaceae</taxon>
        <taxon>Haloferula</taxon>
    </lineage>
</organism>
<dbReference type="EMBL" id="AP024702">
    <property type="protein sequence ID" value="BCX48630.1"/>
    <property type="molecule type" value="Genomic_DNA"/>
</dbReference>
<dbReference type="RefSeq" id="WP_338684949.1">
    <property type="nucleotide sequence ID" value="NZ_AP024702.1"/>
</dbReference>
<name>A0ABM7RDM5_9BACT</name>
<dbReference type="Proteomes" id="UP001374893">
    <property type="component" value="Chromosome"/>
</dbReference>
<reference evidence="2 3" key="1">
    <citation type="submission" date="2021-06" db="EMBL/GenBank/DDBJ databases">
        <title>Complete genome of Haloferula helveola possessing various polysaccharide degrading enzymes.</title>
        <authorList>
            <person name="Takami H."/>
            <person name="Huang C."/>
            <person name="Hamasaki K."/>
        </authorList>
    </citation>
    <scope>NUCLEOTIDE SEQUENCE [LARGE SCALE GENOMIC DNA]</scope>
    <source>
        <strain evidence="2 3">CN-1</strain>
    </source>
</reference>
<proteinExistence type="predicted"/>
<keyword evidence="3" id="KW-1185">Reference proteome</keyword>
<evidence type="ECO:0000313" key="3">
    <source>
        <dbReference type="Proteomes" id="UP001374893"/>
    </source>
</evidence>
<sequence length="252" mass="27321">MSIFLKILLIPLLAGPLLVALRAQDPAGDPRFDPARLDRAGKYPVAIDAEQIPEEFKIEPLGEGKFRLGQITIDVAKRQLTIPVAVAETRADLEYALVHSDGKTHESLLVTDVHPARLHIAALLLFAKPGTPVTAELSWTTNDRKRSIQLPELIGITESGRKPVTWSYQAISMPNGQLAAASELSILPLIHDAAALVAHQLPAGDLRDDIYRAELPESFPAKEQPLSLTLSFAVPKKTRSGELTLSAPTSAE</sequence>
<protein>
    <submittedName>
        <fullName evidence="2">Uncharacterized protein</fullName>
    </submittedName>
</protein>
<accession>A0ABM7RDM5</accession>